<proteinExistence type="predicted"/>
<evidence type="ECO:0000313" key="3">
    <source>
        <dbReference type="Proteomes" id="UP000693946"/>
    </source>
</evidence>
<dbReference type="AlphaFoldDB" id="A0AAV6SEI3"/>
<reference evidence="2 3" key="1">
    <citation type="journal article" date="2021" name="Sci. Rep.">
        <title>Chromosome anchoring in Senegalese sole (Solea senegalensis) reveals sex-associated markers and genome rearrangements in flatfish.</title>
        <authorList>
            <person name="Guerrero-Cozar I."/>
            <person name="Gomez-Garrido J."/>
            <person name="Berbel C."/>
            <person name="Martinez-Blanch J.F."/>
            <person name="Alioto T."/>
            <person name="Claros M.G."/>
            <person name="Gagnaire P.A."/>
            <person name="Manchado M."/>
        </authorList>
    </citation>
    <scope>NUCLEOTIDE SEQUENCE [LARGE SCALE GENOMIC DNA]</scope>
    <source>
        <strain evidence="2">Sse05_10M</strain>
    </source>
</reference>
<dbReference type="EMBL" id="JAGKHQ010000005">
    <property type="protein sequence ID" value="KAG7515235.1"/>
    <property type="molecule type" value="Genomic_DNA"/>
</dbReference>
<protein>
    <submittedName>
        <fullName evidence="2">Uncharacterized protein</fullName>
    </submittedName>
</protein>
<gene>
    <name evidence="2" type="ORF">JOB18_002930</name>
</gene>
<comment type="caution">
    <text evidence="2">The sequence shown here is derived from an EMBL/GenBank/DDBJ whole genome shotgun (WGS) entry which is preliminary data.</text>
</comment>
<dbReference type="Proteomes" id="UP000693946">
    <property type="component" value="Linkage Group LG13"/>
</dbReference>
<keyword evidence="3" id="KW-1185">Reference proteome</keyword>
<sequence length="78" mass="8589">MLSLVTRDVPSPLDSCSQRRQEQARKENPGVTDVDLGLAGHIPISSAYIHGRHVTNVVIAVPLKVCKRDDEKASQKKK</sequence>
<evidence type="ECO:0000256" key="1">
    <source>
        <dbReference type="SAM" id="MobiDB-lite"/>
    </source>
</evidence>
<name>A0AAV6SEI3_SOLSE</name>
<organism evidence="2 3">
    <name type="scientific">Solea senegalensis</name>
    <name type="common">Senegalese sole</name>
    <dbReference type="NCBI Taxonomy" id="28829"/>
    <lineage>
        <taxon>Eukaryota</taxon>
        <taxon>Metazoa</taxon>
        <taxon>Chordata</taxon>
        <taxon>Craniata</taxon>
        <taxon>Vertebrata</taxon>
        <taxon>Euteleostomi</taxon>
        <taxon>Actinopterygii</taxon>
        <taxon>Neopterygii</taxon>
        <taxon>Teleostei</taxon>
        <taxon>Neoteleostei</taxon>
        <taxon>Acanthomorphata</taxon>
        <taxon>Carangaria</taxon>
        <taxon>Pleuronectiformes</taxon>
        <taxon>Pleuronectoidei</taxon>
        <taxon>Soleidae</taxon>
        <taxon>Solea</taxon>
    </lineage>
</organism>
<feature type="region of interest" description="Disordered" evidence="1">
    <location>
        <begin position="1"/>
        <end position="32"/>
    </location>
</feature>
<feature type="compositionally biased region" description="Basic and acidic residues" evidence="1">
    <location>
        <begin position="17"/>
        <end position="28"/>
    </location>
</feature>
<evidence type="ECO:0000313" key="2">
    <source>
        <dbReference type="EMBL" id="KAG7515235.1"/>
    </source>
</evidence>
<accession>A0AAV6SEI3</accession>